<gene>
    <name evidence="2" type="ORF">g.1582</name>
</gene>
<organism evidence="2">
    <name type="scientific">Graphocephala atropunctata</name>
    <dbReference type="NCBI Taxonomy" id="36148"/>
    <lineage>
        <taxon>Eukaryota</taxon>
        <taxon>Metazoa</taxon>
        <taxon>Ecdysozoa</taxon>
        <taxon>Arthropoda</taxon>
        <taxon>Hexapoda</taxon>
        <taxon>Insecta</taxon>
        <taxon>Pterygota</taxon>
        <taxon>Neoptera</taxon>
        <taxon>Paraneoptera</taxon>
        <taxon>Hemiptera</taxon>
        <taxon>Auchenorrhyncha</taxon>
        <taxon>Membracoidea</taxon>
        <taxon>Cicadellidae</taxon>
        <taxon>Cicadellinae</taxon>
        <taxon>Cicadellini</taxon>
        <taxon>Graphocephala</taxon>
    </lineage>
</organism>
<feature type="non-terminal residue" evidence="2">
    <location>
        <position position="137"/>
    </location>
</feature>
<dbReference type="AlphaFoldDB" id="A0A1B6LQD8"/>
<protein>
    <submittedName>
        <fullName evidence="2">Uncharacterized protein</fullName>
    </submittedName>
</protein>
<feature type="compositionally biased region" description="Polar residues" evidence="1">
    <location>
        <begin position="11"/>
        <end position="33"/>
    </location>
</feature>
<feature type="non-terminal residue" evidence="2">
    <location>
        <position position="1"/>
    </location>
</feature>
<evidence type="ECO:0000256" key="1">
    <source>
        <dbReference type="SAM" id="MobiDB-lite"/>
    </source>
</evidence>
<dbReference type="EMBL" id="GEBQ01014114">
    <property type="protein sequence ID" value="JAT25863.1"/>
    <property type="molecule type" value="Transcribed_RNA"/>
</dbReference>
<feature type="region of interest" description="Disordered" evidence="1">
    <location>
        <begin position="1"/>
        <end position="68"/>
    </location>
</feature>
<reference evidence="2" key="1">
    <citation type="submission" date="2015-11" db="EMBL/GenBank/DDBJ databases">
        <title>De novo transcriptome assembly of four potential Pierce s Disease insect vectors from Arizona vineyards.</title>
        <authorList>
            <person name="Tassone E.E."/>
        </authorList>
    </citation>
    <scope>NUCLEOTIDE SEQUENCE</scope>
</reference>
<proteinExistence type="predicted"/>
<name>A0A1B6LQD8_9HEMI</name>
<accession>A0A1B6LQD8</accession>
<sequence length="137" mass="15055">QNVAPRRNSKRSQGGQNNTSTQPQNVKVTNGQNHRGREQKLKTGSSGIGPSRRPENGIKPKQNKSSNLVVIGKSENTDSGLVAGDRKAWLYLGRVKKDTPVDSVEQFINNAFPDVEAKVEKLESKSESYSSFKICVD</sequence>
<evidence type="ECO:0000313" key="2">
    <source>
        <dbReference type="EMBL" id="JAT25863.1"/>
    </source>
</evidence>